<dbReference type="PANTHER" id="PTHR11017:SF271">
    <property type="entry name" value="DISEASE RESISTANCE PROTEIN (TIR-NBS-LRR CLASS) FAMILY"/>
    <property type="match status" value="1"/>
</dbReference>
<name>A0A392P5A7_9FABA</name>
<dbReference type="Gene3D" id="3.40.50.300">
    <property type="entry name" value="P-loop containing nucleotide triphosphate hydrolases"/>
    <property type="match status" value="1"/>
</dbReference>
<evidence type="ECO:0000313" key="2">
    <source>
        <dbReference type="EMBL" id="MCI06952.1"/>
    </source>
</evidence>
<dbReference type="GO" id="GO:0043531">
    <property type="term" value="F:ADP binding"/>
    <property type="evidence" value="ECO:0007669"/>
    <property type="project" value="InterPro"/>
</dbReference>
<dbReference type="InterPro" id="IPR042197">
    <property type="entry name" value="Apaf_helical"/>
</dbReference>
<dbReference type="SUPFAM" id="SSF52540">
    <property type="entry name" value="P-loop containing nucleoside triphosphate hydrolases"/>
    <property type="match status" value="1"/>
</dbReference>
<dbReference type="Gene3D" id="1.10.8.430">
    <property type="entry name" value="Helical domain of apoptotic protease-activating factors"/>
    <property type="match status" value="1"/>
</dbReference>
<sequence length="171" mass="19515">MLFDVDKATDIKIPTIESGKVILKERLQHKRVLLVLDDVNKLEQLKALCGSREWFGTGSKIIITTRDRHLLKEHGADCIYRVKELDESESLEVLNRGAFNQGTITPEDFVELSKEVVAYSGGLPLALQNLRSVLHGKEARQWKDLLRIEKQILRSDTEPSSSRKYNFLALE</sequence>
<dbReference type="Pfam" id="PF00931">
    <property type="entry name" value="NB-ARC"/>
    <property type="match status" value="1"/>
</dbReference>
<keyword evidence="3" id="KW-1185">Reference proteome</keyword>
<evidence type="ECO:0000259" key="1">
    <source>
        <dbReference type="Pfam" id="PF00931"/>
    </source>
</evidence>
<organism evidence="2 3">
    <name type="scientific">Trifolium medium</name>
    <dbReference type="NCBI Taxonomy" id="97028"/>
    <lineage>
        <taxon>Eukaryota</taxon>
        <taxon>Viridiplantae</taxon>
        <taxon>Streptophyta</taxon>
        <taxon>Embryophyta</taxon>
        <taxon>Tracheophyta</taxon>
        <taxon>Spermatophyta</taxon>
        <taxon>Magnoliopsida</taxon>
        <taxon>eudicotyledons</taxon>
        <taxon>Gunneridae</taxon>
        <taxon>Pentapetalae</taxon>
        <taxon>rosids</taxon>
        <taxon>fabids</taxon>
        <taxon>Fabales</taxon>
        <taxon>Fabaceae</taxon>
        <taxon>Papilionoideae</taxon>
        <taxon>50 kb inversion clade</taxon>
        <taxon>NPAAA clade</taxon>
        <taxon>Hologalegina</taxon>
        <taxon>IRL clade</taxon>
        <taxon>Trifolieae</taxon>
        <taxon>Trifolium</taxon>
    </lineage>
</organism>
<proteinExistence type="predicted"/>
<dbReference type="InterPro" id="IPR044974">
    <property type="entry name" value="Disease_R_plants"/>
</dbReference>
<dbReference type="InterPro" id="IPR027417">
    <property type="entry name" value="P-loop_NTPase"/>
</dbReference>
<dbReference type="PRINTS" id="PR00364">
    <property type="entry name" value="DISEASERSIST"/>
</dbReference>
<protein>
    <submittedName>
        <fullName evidence="2">TMV resistance protein N-like</fullName>
    </submittedName>
</protein>
<reference evidence="2 3" key="1">
    <citation type="journal article" date="2018" name="Front. Plant Sci.">
        <title>Red Clover (Trifolium pratense) and Zigzag Clover (T. medium) - A Picture of Genomic Similarities and Differences.</title>
        <authorList>
            <person name="Dluhosova J."/>
            <person name="Istvanek J."/>
            <person name="Nedelnik J."/>
            <person name="Repkova J."/>
        </authorList>
    </citation>
    <scope>NUCLEOTIDE SEQUENCE [LARGE SCALE GENOMIC DNA]</scope>
    <source>
        <strain evidence="3">cv. 10/8</strain>
        <tissue evidence="2">Leaf</tissue>
    </source>
</reference>
<dbReference type="Proteomes" id="UP000265520">
    <property type="component" value="Unassembled WGS sequence"/>
</dbReference>
<dbReference type="AlphaFoldDB" id="A0A392P5A7"/>
<accession>A0A392P5A7</accession>
<dbReference type="GO" id="GO:0006952">
    <property type="term" value="P:defense response"/>
    <property type="evidence" value="ECO:0007669"/>
    <property type="project" value="InterPro"/>
</dbReference>
<feature type="domain" description="NB-ARC" evidence="1">
    <location>
        <begin position="18"/>
        <end position="100"/>
    </location>
</feature>
<dbReference type="PANTHER" id="PTHR11017">
    <property type="entry name" value="LEUCINE-RICH REPEAT-CONTAINING PROTEIN"/>
    <property type="match status" value="1"/>
</dbReference>
<evidence type="ECO:0000313" key="3">
    <source>
        <dbReference type="Proteomes" id="UP000265520"/>
    </source>
</evidence>
<dbReference type="InterPro" id="IPR002182">
    <property type="entry name" value="NB-ARC"/>
</dbReference>
<comment type="caution">
    <text evidence="2">The sequence shown here is derived from an EMBL/GenBank/DDBJ whole genome shotgun (WGS) entry which is preliminary data.</text>
</comment>
<dbReference type="EMBL" id="LXQA010063629">
    <property type="protein sequence ID" value="MCI06952.1"/>
    <property type="molecule type" value="Genomic_DNA"/>
</dbReference>